<reference evidence="1" key="1">
    <citation type="submission" date="2020-08" db="EMBL/GenBank/DDBJ databases">
        <title>Multicomponent nature underlies the extraordinary mechanical properties of spider dragline silk.</title>
        <authorList>
            <person name="Kono N."/>
            <person name="Nakamura H."/>
            <person name="Mori M."/>
            <person name="Yoshida Y."/>
            <person name="Ohtoshi R."/>
            <person name="Malay A.D."/>
            <person name="Moran D.A.P."/>
            <person name="Tomita M."/>
            <person name="Numata K."/>
            <person name="Arakawa K."/>
        </authorList>
    </citation>
    <scope>NUCLEOTIDE SEQUENCE</scope>
</reference>
<evidence type="ECO:0000313" key="2">
    <source>
        <dbReference type="Proteomes" id="UP000886998"/>
    </source>
</evidence>
<dbReference type="Gene3D" id="3.30.420.10">
    <property type="entry name" value="Ribonuclease H-like superfamily/Ribonuclease H"/>
    <property type="match status" value="1"/>
</dbReference>
<dbReference type="GO" id="GO:0003676">
    <property type="term" value="F:nucleic acid binding"/>
    <property type="evidence" value="ECO:0007669"/>
    <property type="project" value="InterPro"/>
</dbReference>
<accession>A0A8X6XLB1</accession>
<dbReference type="InterPro" id="IPR036397">
    <property type="entry name" value="RNaseH_sf"/>
</dbReference>
<dbReference type="OrthoDB" id="6431520at2759"/>
<organism evidence="1 2">
    <name type="scientific">Trichonephila inaurata madagascariensis</name>
    <dbReference type="NCBI Taxonomy" id="2747483"/>
    <lineage>
        <taxon>Eukaryota</taxon>
        <taxon>Metazoa</taxon>
        <taxon>Ecdysozoa</taxon>
        <taxon>Arthropoda</taxon>
        <taxon>Chelicerata</taxon>
        <taxon>Arachnida</taxon>
        <taxon>Araneae</taxon>
        <taxon>Araneomorphae</taxon>
        <taxon>Entelegynae</taxon>
        <taxon>Araneoidea</taxon>
        <taxon>Nephilidae</taxon>
        <taxon>Trichonephila</taxon>
        <taxon>Trichonephila inaurata</taxon>
    </lineage>
</organism>
<dbReference type="Proteomes" id="UP000886998">
    <property type="component" value="Unassembled WGS sequence"/>
</dbReference>
<evidence type="ECO:0000313" key="1">
    <source>
        <dbReference type="EMBL" id="GFY55273.1"/>
    </source>
</evidence>
<protein>
    <submittedName>
        <fullName evidence="1">Uncharacterized protein</fullName>
    </submittedName>
</protein>
<proteinExistence type="predicted"/>
<keyword evidence="2" id="KW-1185">Reference proteome</keyword>
<comment type="caution">
    <text evidence="1">The sequence shown here is derived from an EMBL/GenBank/DDBJ whole genome shotgun (WGS) entry which is preliminary data.</text>
</comment>
<dbReference type="AlphaFoldDB" id="A0A8X6XLB1"/>
<gene>
    <name evidence="1" type="ORF">TNIN_230871</name>
</gene>
<name>A0A8X6XLB1_9ARAC</name>
<sequence length="77" mass="9032">MCRVFGTLKKYLKKKHFSSDDGLKNIVKDWVSSQPQEFRKQGILRLLNQWGRYAQACDNTSDKAFIYAHSVISYLFI</sequence>
<dbReference type="EMBL" id="BMAV01010285">
    <property type="protein sequence ID" value="GFY55273.1"/>
    <property type="molecule type" value="Genomic_DNA"/>
</dbReference>